<keyword evidence="1" id="KW-0472">Membrane</keyword>
<protein>
    <submittedName>
        <fullName evidence="2">Uncharacterized protein</fullName>
    </submittedName>
</protein>
<reference evidence="2" key="1">
    <citation type="submission" date="2018-06" db="EMBL/GenBank/DDBJ databases">
        <authorList>
            <person name="Zhirakovskaya E."/>
        </authorList>
    </citation>
    <scope>NUCLEOTIDE SEQUENCE</scope>
</reference>
<evidence type="ECO:0000313" key="2">
    <source>
        <dbReference type="EMBL" id="VAX38451.1"/>
    </source>
</evidence>
<feature type="non-terminal residue" evidence="2">
    <location>
        <position position="1"/>
    </location>
</feature>
<evidence type="ECO:0000256" key="1">
    <source>
        <dbReference type="SAM" id="Phobius"/>
    </source>
</evidence>
<feature type="transmembrane region" description="Helical" evidence="1">
    <location>
        <begin position="17"/>
        <end position="39"/>
    </location>
</feature>
<name>A0A3B1DHR1_9ZZZZ</name>
<sequence>NWGSRAKRFVLVISSEVIILIIKIVTIWEIFPFITIVGGRVADRYSISRFGARYTSLRFGSLVKH</sequence>
<accession>A0A3B1DHR1</accession>
<keyword evidence="1" id="KW-0812">Transmembrane</keyword>
<gene>
    <name evidence="2" type="ORF">MNBD_PLANCTO02-1370</name>
</gene>
<dbReference type="AlphaFoldDB" id="A0A3B1DHR1"/>
<organism evidence="2">
    <name type="scientific">hydrothermal vent metagenome</name>
    <dbReference type="NCBI Taxonomy" id="652676"/>
    <lineage>
        <taxon>unclassified sequences</taxon>
        <taxon>metagenomes</taxon>
        <taxon>ecological metagenomes</taxon>
    </lineage>
</organism>
<proteinExistence type="predicted"/>
<keyword evidence="1" id="KW-1133">Transmembrane helix</keyword>
<dbReference type="EMBL" id="UOGL01000205">
    <property type="protein sequence ID" value="VAX38451.1"/>
    <property type="molecule type" value="Genomic_DNA"/>
</dbReference>